<dbReference type="Proteomes" id="UP000230214">
    <property type="component" value="Unassembled WGS sequence"/>
</dbReference>
<dbReference type="GO" id="GO:0006096">
    <property type="term" value="P:glycolytic process"/>
    <property type="evidence" value="ECO:0007669"/>
    <property type="project" value="UniProtKB-KW"/>
</dbReference>
<feature type="binding site" evidence="6">
    <location>
        <begin position="130"/>
        <end position="133"/>
    </location>
    <ligand>
        <name>substrate</name>
    </ligand>
</feature>
<feature type="binding site" evidence="6">
    <location>
        <begin position="55"/>
        <end position="62"/>
    </location>
    <ligand>
        <name>substrate</name>
    </ligand>
</feature>
<name>A0A2H0RAS6_UNCKA</name>
<evidence type="ECO:0000256" key="4">
    <source>
        <dbReference type="ARBA" id="ARBA00023235"/>
    </source>
</evidence>
<dbReference type="Gene3D" id="3.40.50.1240">
    <property type="entry name" value="Phosphoglycerate mutase-like"/>
    <property type="match status" value="1"/>
</dbReference>
<protein>
    <recommendedName>
        <fullName evidence="2">phosphoglycerate mutase (2,3-diphosphoglycerate-dependent)</fullName>
        <ecNumber evidence="2">5.4.2.11</ecNumber>
    </recommendedName>
</protein>
<keyword evidence="4" id="KW-0413">Isomerase</keyword>
<comment type="caution">
    <text evidence="7">The sequence shown here is derived from an EMBL/GenBank/DDBJ whole genome shotgun (WGS) entry which is preliminary data.</text>
</comment>
<dbReference type="SMART" id="SM00855">
    <property type="entry name" value="PGAM"/>
    <property type="match status" value="1"/>
</dbReference>
<evidence type="ECO:0000256" key="2">
    <source>
        <dbReference type="ARBA" id="ARBA00012028"/>
    </source>
</evidence>
<dbReference type="SUPFAM" id="SSF53254">
    <property type="entry name" value="Phosphoglycerate mutase-like"/>
    <property type="match status" value="1"/>
</dbReference>
<feature type="binding site" evidence="6">
    <location>
        <begin position="156"/>
        <end position="157"/>
    </location>
    <ligand>
        <name>substrate</name>
    </ligand>
</feature>
<organism evidence="7 8">
    <name type="scientific">candidate division WWE3 bacterium CG10_big_fil_rev_8_21_14_0_10_32_10</name>
    <dbReference type="NCBI Taxonomy" id="1975090"/>
    <lineage>
        <taxon>Bacteria</taxon>
        <taxon>Katanobacteria</taxon>
    </lineage>
</organism>
<dbReference type="Pfam" id="PF00300">
    <property type="entry name" value="His_Phos_1"/>
    <property type="match status" value="1"/>
</dbReference>
<dbReference type="CDD" id="cd07067">
    <property type="entry name" value="HP_PGM_like"/>
    <property type="match status" value="1"/>
</dbReference>
<dbReference type="AlphaFoldDB" id="A0A2H0RAS6"/>
<accession>A0A2H0RAS6</accession>
<gene>
    <name evidence="7" type="ORF">COV24_01725</name>
</gene>
<sequence length="235" mass="27047">MEDQLINKIPNNKLTGLFTFDANAAVESLKNPGKTMGVELLKGDPAKKPYIVVFRHGQSEDNIKRIHSGWRNETPLTSVGVGQAKELYLKLKNISFDYYFQSDQVRSQQTLRYAMGDRSYTPITEWRLKERNYGSLNGTSKEEALKNYPLLAVLWRRSWDYPPPMGESVQMVYYRVLSFIKELEYTLKKENASAVLSVSGNSMKALRKHYENLSDKETAHIENPTGQDYALYNLF</sequence>
<evidence type="ECO:0000256" key="5">
    <source>
        <dbReference type="PIRSR" id="PIRSR613078-1"/>
    </source>
</evidence>
<evidence type="ECO:0000256" key="3">
    <source>
        <dbReference type="ARBA" id="ARBA00023152"/>
    </source>
</evidence>
<dbReference type="EMBL" id="PCXU01000016">
    <property type="protein sequence ID" value="PIR43629.1"/>
    <property type="molecule type" value="Genomic_DNA"/>
</dbReference>
<dbReference type="PROSITE" id="PS00175">
    <property type="entry name" value="PG_MUTASE"/>
    <property type="match status" value="1"/>
</dbReference>
<dbReference type="GO" id="GO:0004619">
    <property type="term" value="F:phosphoglycerate mutase activity"/>
    <property type="evidence" value="ECO:0007669"/>
    <property type="project" value="UniProtKB-EC"/>
</dbReference>
<dbReference type="InterPro" id="IPR013078">
    <property type="entry name" value="His_Pase_superF_clade-1"/>
</dbReference>
<evidence type="ECO:0000313" key="7">
    <source>
        <dbReference type="EMBL" id="PIR43629.1"/>
    </source>
</evidence>
<dbReference type="InterPro" id="IPR005952">
    <property type="entry name" value="Phosphogly_mut1"/>
</dbReference>
<dbReference type="EC" id="5.4.2.11" evidence="2"/>
<feature type="active site" description="Proton donor/acceptor" evidence="5">
    <location>
        <position position="130"/>
    </location>
</feature>
<dbReference type="InterPro" id="IPR001345">
    <property type="entry name" value="PG/BPGM_mutase_AS"/>
</dbReference>
<dbReference type="PANTHER" id="PTHR11931">
    <property type="entry name" value="PHOSPHOGLYCERATE MUTASE"/>
    <property type="match status" value="1"/>
</dbReference>
<feature type="binding site" evidence="6">
    <location>
        <position position="106"/>
    </location>
    <ligand>
        <name>substrate</name>
    </ligand>
</feature>
<feature type="binding site" evidence="6">
    <location>
        <position position="141"/>
    </location>
    <ligand>
        <name>substrate</name>
    </ligand>
</feature>
<evidence type="ECO:0000313" key="8">
    <source>
        <dbReference type="Proteomes" id="UP000230214"/>
    </source>
</evidence>
<feature type="active site" description="Tele-phosphohistidine intermediate" evidence="5">
    <location>
        <position position="56"/>
    </location>
</feature>
<evidence type="ECO:0000256" key="6">
    <source>
        <dbReference type="PIRSR" id="PIRSR613078-2"/>
    </source>
</evidence>
<reference evidence="7 8" key="1">
    <citation type="submission" date="2017-09" db="EMBL/GenBank/DDBJ databases">
        <title>Depth-based differentiation of microbial function through sediment-hosted aquifers and enrichment of novel symbionts in the deep terrestrial subsurface.</title>
        <authorList>
            <person name="Probst A.J."/>
            <person name="Ladd B."/>
            <person name="Jarett J.K."/>
            <person name="Geller-Mcgrath D.E."/>
            <person name="Sieber C.M."/>
            <person name="Emerson J.B."/>
            <person name="Anantharaman K."/>
            <person name="Thomas B.C."/>
            <person name="Malmstrom R."/>
            <person name="Stieglmeier M."/>
            <person name="Klingl A."/>
            <person name="Woyke T."/>
            <person name="Ryan C.M."/>
            <person name="Banfield J.F."/>
        </authorList>
    </citation>
    <scope>NUCLEOTIDE SEQUENCE [LARGE SCALE GENOMIC DNA]</scope>
    <source>
        <strain evidence="7">CG10_big_fil_rev_8_21_14_0_10_32_10</strain>
    </source>
</reference>
<dbReference type="InterPro" id="IPR029033">
    <property type="entry name" value="His_PPase_superfam"/>
</dbReference>
<comment type="similarity">
    <text evidence="1">Belongs to the phosphoglycerate mutase family. BPG-dependent PGAM subfamily.</text>
</comment>
<proteinExistence type="inferred from homology"/>
<feature type="binding site" evidence="6">
    <location>
        <begin position="200"/>
        <end position="201"/>
    </location>
    <ligand>
        <name>substrate</name>
    </ligand>
</feature>
<evidence type="ECO:0000256" key="1">
    <source>
        <dbReference type="ARBA" id="ARBA00006717"/>
    </source>
</evidence>
<keyword evidence="3" id="KW-0324">Glycolysis</keyword>